<organism evidence="2 3">
    <name type="scientific">Thalassiosira oceanica</name>
    <name type="common">Marine diatom</name>
    <dbReference type="NCBI Taxonomy" id="159749"/>
    <lineage>
        <taxon>Eukaryota</taxon>
        <taxon>Sar</taxon>
        <taxon>Stramenopiles</taxon>
        <taxon>Ochrophyta</taxon>
        <taxon>Bacillariophyta</taxon>
        <taxon>Coscinodiscophyceae</taxon>
        <taxon>Thalassiosirophycidae</taxon>
        <taxon>Thalassiosirales</taxon>
        <taxon>Thalassiosiraceae</taxon>
        <taxon>Thalassiosira</taxon>
    </lineage>
</organism>
<evidence type="ECO:0000313" key="3">
    <source>
        <dbReference type="Proteomes" id="UP000266841"/>
    </source>
</evidence>
<feature type="region of interest" description="Disordered" evidence="1">
    <location>
        <begin position="1"/>
        <end position="29"/>
    </location>
</feature>
<dbReference type="Proteomes" id="UP000266841">
    <property type="component" value="Unassembled WGS sequence"/>
</dbReference>
<proteinExistence type="predicted"/>
<reference evidence="2 3" key="1">
    <citation type="journal article" date="2012" name="Genome Biol.">
        <title>Genome and low-iron response of an oceanic diatom adapted to chronic iron limitation.</title>
        <authorList>
            <person name="Lommer M."/>
            <person name="Specht M."/>
            <person name="Roy A.S."/>
            <person name="Kraemer L."/>
            <person name="Andreson R."/>
            <person name="Gutowska M.A."/>
            <person name="Wolf J."/>
            <person name="Bergner S.V."/>
            <person name="Schilhabel M.B."/>
            <person name="Klostermeier U.C."/>
            <person name="Beiko R.G."/>
            <person name="Rosenstiel P."/>
            <person name="Hippler M."/>
            <person name="Laroche J."/>
        </authorList>
    </citation>
    <scope>NUCLEOTIDE SEQUENCE [LARGE SCALE GENOMIC DNA]</scope>
    <source>
        <strain evidence="2 3">CCMP1005</strain>
    </source>
</reference>
<name>K0TCB1_THAOC</name>
<comment type="caution">
    <text evidence="2">The sequence shown here is derived from an EMBL/GenBank/DDBJ whole genome shotgun (WGS) entry which is preliminary data.</text>
</comment>
<gene>
    <name evidence="2" type="ORF">THAOC_03533</name>
</gene>
<accession>K0TCB1</accession>
<keyword evidence="3" id="KW-1185">Reference proteome</keyword>
<protein>
    <submittedName>
        <fullName evidence="2">Uncharacterized protein</fullName>
    </submittedName>
</protein>
<evidence type="ECO:0000313" key="2">
    <source>
        <dbReference type="EMBL" id="EJK74774.1"/>
    </source>
</evidence>
<sequence>MRQDGAAPSSRGIHRPPPDGGPRPPAGRAIICRDRGRANKACGCHSEVRAGEDDGSRAVTSPPARVTRRGSRWLLPDDCRPSRRISPLFCSSAKLRVLISTTEDGLGATRGKGWAALLLLHRKLVDSPPCQQEQIAAHNTCYEGIPAIDDGINFYLTPVSPPNAS</sequence>
<dbReference type="EMBL" id="AGNL01003387">
    <property type="protein sequence ID" value="EJK74774.1"/>
    <property type="molecule type" value="Genomic_DNA"/>
</dbReference>
<evidence type="ECO:0000256" key="1">
    <source>
        <dbReference type="SAM" id="MobiDB-lite"/>
    </source>
</evidence>
<dbReference type="AlphaFoldDB" id="K0TCB1"/>